<reference evidence="3" key="1">
    <citation type="journal article" date="2019" name="Int. J. Syst. Evol. Microbiol.">
        <title>The Global Catalogue of Microorganisms (GCM) 10K type strain sequencing project: providing services to taxonomists for standard genome sequencing and annotation.</title>
        <authorList>
            <consortium name="The Broad Institute Genomics Platform"/>
            <consortium name="The Broad Institute Genome Sequencing Center for Infectious Disease"/>
            <person name="Wu L."/>
            <person name="Ma J."/>
        </authorList>
    </citation>
    <scope>NUCLEOTIDE SEQUENCE [LARGE SCALE GENOMIC DNA]</scope>
    <source>
        <strain evidence="3">PCU 280</strain>
    </source>
</reference>
<feature type="domain" description="N-acetyltransferase" evidence="1">
    <location>
        <begin position="8"/>
        <end position="171"/>
    </location>
</feature>
<dbReference type="PANTHER" id="PTHR43792">
    <property type="entry name" value="GNAT FAMILY, PUTATIVE (AFU_ORTHOLOGUE AFUA_3G00765)-RELATED-RELATED"/>
    <property type="match status" value="1"/>
</dbReference>
<dbReference type="PROSITE" id="PS51186">
    <property type="entry name" value="GNAT"/>
    <property type="match status" value="1"/>
</dbReference>
<dbReference type="InterPro" id="IPR051531">
    <property type="entry name" value="N-acetyltransferase"/>
</dbReference>
<name>A0ABW1V4J3_9BACL</name>
<dbReference type="RefSeq" id="WP_379233565.1">
    <property type="nucleotide sequence ID" value="NZ_JBHSTE010000003.1"/>
</dbReference>
<dbReference type="GO" id="GO:0016746">
    <property type="term" value="F:acyltransferase activity"/>
    <property type="evidence" value="ECO:0007669"/>
    <property type="project" value="UniProtKB-KW"/>
</dbReference>
<dbReference type="InterPro" id="IPR000182">
    <property type="entry name" value="GNAT_dom"/>
</dbReference>
<gene>
    <name evidence="2" type="ORF">ACFP56_09100</name>
</gene>
<dbReference type="Gene3D" id="3.40.630.30">
    <property type="match status" value="1"/>
</dbReference>
<evidence type="ECO:0000313" key="2">
    <source>
        <dbReference type="EMBL" id="MFC6332776.1"/>
    </source>
</evidence>
<dbReference type="InterPro" id="IPR016181">
    <property type="entry name" value="Acyl_CoA_acyltransferase"/>
</dbReference>
<keyword evidence="2" id="KW-0012">Acyltransferase</keyword>
<dbReference type="Pfam" id="PF13302">
    <property type="entry name" value="Acetyltransf_3"/>
    <property type="match status" value="1"/>
</dbReference>
<sequence>MELKTARLVLRPFIKEDYEAVFDIYKNVDTCKYLLHDAWTDENAEEEFEKKLKNNELTEKQVLNLAVTLEGYVIGDISVWYTGMKDSVEIGYSFLSTSSRKGYATEAVKATVNWLFTERNVHRIQANLDARNHASSQLCERVGMRKEAHFIQDFWNKGEWTDSFVYGMLQADMV</sequence>
<dbReference type="EC" id="2.3.-.-" evidence="2"/>
<dbReference type="PANTHER" id="PTHR43792:SF1">
    <property type="entry name" value="N-ACETYLTRANSFERASE DOMAIN-CONTAINING PROTEIN"/>
    <property type="match status" value="1"/>
</dbReference>
<evidence type="ECO:0000313" key="3">
    <source>
        <dbReference type="Proteomes" id="UP001596233"/>
    </source>
</evidence>
<evidence type="ECO:0000259" key="1">
    <source>
        <dbReference type="PROSITE" id="PS51186"/>
    </source>
</evidence>
<protein>
    <submittedName>
        <fullName evidence="2">GNAT family N-acetyltransferase</fullName>
        <ecNumber evidence="2">2.3.-.-</ecNumber>
    </submittedName>
</protein>
<proteinExistence type="predicted"/>
<dbReference type="Proteomes" id="UP001596233">
    <property type="component" value="Unassembled WGS sequence"/>
</dbReference>
<dbReference type="EMBL" id="JBHSTE010000003">
    <property type="protein sequence ID" value="MFC6332776.1"/>
    <property type="molecule type" value="Genomic_DNA"/>
</dbReference>
<comment type="caution">
    <text evidence="2">The sequence shown here is derived from an EMBL/GenBank/DDBJ whole genome shotgun (WGS) entry which is preliminary data.</text>
</comment>
<organism evidence="2 3">
    <name type="scientific">Paenibacillus septentrionalis</name>
    <dbReference type="NCBI Taxonomy" id="429342"/>
    <lineage>
        <taxon>Bacteria</taxon>
        <taxon>Bacillati</taxon>
        <taxon>Bacillota</taxon>
        <taxon>Bacilli</taxon>
        <taxon>Bacillales</taxon>
        <taxon>Paenibacillaceae</taxon>
        <taxon>Paenibacillus</taxon>
    </lineage>
</organism>
<keyword evidence="2" id="KW-0808">Transferase</keyword>
<accession>A0ABW1V4J3</accession>
<keyword evidence="3" id="KW-1185">Reference proteome</keyword>
<dbReference type="SUPFAM" id="SSF55729">
    <property type="entry name" value="Acyl-CoA N-acyltransferases (Nat)"/>
    <property type="match status" value="1"/>
</dbReference>